<evidence type="ECO:0000256" key="1">
    <source>
        <dbReference type="ARBA" id="ARBA00022679"/>
    </source>
</evidence>
<keyword evidence="2 4" id="KW-0012">Acyltransferase</keyword>
<evidence type="ECO:0000313" key="4">
    <source>
        <dbReference type="EMBL" id="MEA5446216.1"/>
    </source>
</evidence>
<dbReference type="InterPro" id="IPR000182">
    <property type="entry name" value="GNAT_dom"/>
</dbReference>
<feature type="domain" description="N-acetyltransferase" evidence="3">
    <location>
        <begin position="2"/>
        <end position="162"/>
    </location>
</feature>
<dbReference type="EMBL" id="JAYGII010000024">
    <property type="protein sequence ID" value="MEA5446216.1"/>
    <property type="molecule type" value="Genomic_DNA"/>
</dbReference>
<keyword evidence="5" id="KW-1185">Reference proteome</keyword>
<gene>
    <name evidence="4" type="ORF">VCB98_10330</name>
</gene>
<dbReference type="InterPro" id="IPR016181">
    <property type="entry name" value="Acyl_CoA_acyltransferase"/>
</dbReference>
<dbReference type="Gene3D" id="3.40.630.30">
    <property type="match status" value="1"/>
</dbReference>
<keyword evidence="1 4" id="KW-0808">Transferase</keyword>
<dbReference type="EC" id="2.3.1.-" evidence="4"/>
<dbReference type="SUPFAM" id="SSF55729">
    <property type="entry name" value="Acyl-CoA N-acyltransferases (Nat)"/>
    <property type="match status" value="1"/>
</dbReference>
<sequence length="162" mass="18686">MTEIRDARDTDLDWVLTLNREWEAVLSPLDGERLKRLHEQAAVHRIAEPAGRPTAFLMAFREGSGYDSSNYRWFAQRYPRFLYIDRVVVASAAQGHGLGKALYQDLFRIARSWGITTVCCEFDVMPPNPVSERFHEALGFQEVDQRRYGTPPKMVSLRVIQI</sequence>
<name>A0AAP6MN76_9GAMM</name>
<organism evidence="4 5">
    <name type="scientific">Natronospira elongata</name>
    <dbReference type="NCBI Taxonomy" id="3110268"/>
    <lineage>
        <taxon>Bacteria</taxon>
        <taxon>Pseudomonadati</taxon>
        <taxon>Pseudomonadota</taxon>
        <taxon>Gammaproteobacteria</taxon>
        <taxon>Natronospirales</taxon>
        <taxon>Natronospiraceae</taxon>
        <taxon>Natronospira</taxon>
    </lineage>
</organism>
<dbReference type="InterPro" id="IPR016890">
    <property type="entry name" value="UCP028520"/>
</dbReference>
<dbReference type="Pfam" id="PF00583">
    <property type="entry name" value="Acetyltransf_1"/>
    <property type="match status" value="1"/>
</dbReference>
<dbReference type="PIRSF" id="PIRSF028520">
    <property type="entry name" value="UCP028520"/>
    <property type="match status" value="1"/>
</dbReference>
<dbReference type="GO" id="GO:0016747">
    <property type="term" value="F:acyltransferase activity, transferring groups other than amino-acyl groups"/>
    <property type="evidence" value="ECO:0007669"/>
    <property type="project" value="InterPro"/>
</dbReference>
<evidence type="ECO:0000259" key="3">
    <source>
        <dbReference type="PROSITE" id="PS51186"/>
    </source>
</evidence>
<dbReference type="RefSeq" id="WP_346052330.1">
    <property type="nucleotide sequence ID" value="NZ_JAYGII010000024.1"/>
</dbReference>
<evidence type="ECO:0000256" key="2">
    <source>
        <dbReference type="ARBA" id="ARBA00023315"/>
    </source>
</evidence>
<protein>
    <submittedName>
        <fullName evidence="4">GNAT family N-acetyltransferase</fullName>
        <ecNumber evidence="4">2.3.1.-</ecNumber>
    </submittedName>
</protein>
<dbReference type="PANTHER" id="PTHR43877:SF2">
    <property type="entry name" value="AMINOALKYLPHOSPHONATE N-ACETYLTRANSFERASE-RELATED"/>
    <property type="match status" value="1"/>
</dbReference>
<reference evidence="4 5" key="1">
    <citation type="submission" date="2023-12" db="EMBL/GenBank/DDBJ databases">
        <title>Whole-genome sequencing of halo(alkali)philic microorganisms from hypersaline lakes.</title>
        <authorList>
            <person name="Sorokin D.Y."/>
            <person name="Merkel A.Y."/>
            <person name="Messina E."/>
            <person name="Yakimov M."/>
        </authorList>
    </citation>
    <scope>NUCLEOTIDE SEQUENCE [LARGE SCALE GENOMIC DNA]</scope>
    <source>
        <strain evidence="4 5">AB-CW1</strain>
    </source>
</reference>
<dbReference type="CDD" id="cd04301">
    <property type="entry name" value="NAT_SF"/>
    <property type="match status" value="1"/>
</dbReference>
<dbReference type="AlphaFoldDB" id="A0AAP6MN76"/>
<proteinExistence type="predicted"/>
<evidence type="ECO:0000313" key="5">
    <source>
        <dbReference type="Proteomes" id="UP001302316"/>
    </source>
</evidence>
<dbReference type="PROSITE" id="PS51186">
    <property type="entry name" value="GNAT"/>
    <property type="match status" value="1"/>
</dbReference>
<comment type="caution">
    <text evidence="4">The sequence shown here is derived from an EMBL/GenBank/DDBJ whole genome shotgun (WGS) entry which is preliminary data.</text>
</comment>
<dbReference type="InterPro" id="IPR050832">
    <property type="entry name" value="Bact_Acetyltransf"/>
</dbReference>
<dbReference type="Proteomes" id="UP001302316">
    <property type="component" value="Unassembled WGS sequence"/>
</dbReference>
<accession>A0AAP6MN76</accession>
<dbReference type="PANTHER" id="PTHR43877">
    <property type="entry name" value="AMINOALKYLPHOSPHONATE N-ACETYLTRANSFERASE-RELATED-RELATED"/>
    <property type="match status" value="1"/>
</dbReference>